<feature type="region of interest" description="Disordered" evidence="7">
    <location>
        <begin position="1"/>
        <end position="24"/>
    </location>
</feature>
<organism evidence="8 9">
    <name type="scientific">Perca fluviatilis</name>
    <name type="common">European perch</name>
    <dbReference type="NCBI Taxonomy" id="8168"/>
    <lineage>
        <taxon>Eukaryota</taxon>
        <taxon>Metazoa</taxon>
        <taxon>Chordata</taxon>
        <taxon>Craniata</taxon>
        <taxon>Vertebrata</taxon>
        <taxon>Euteleostomi</taxon>
        <taxon>Actinopterygii</taxon>
        <taxon>Neopterygii</taxon>
        <taxon>Teleostei</taxon>
        <taxon>Neoteleostei</taxon>
        <taxon>Acanthomorphata</taxon>
        <taxon>Eupercaria</taxon>
        <taxon>Perciformes</taxon>
        <taxon>Percoidei</taxon>
        <taxon>Percidae</taxon>
        <taxon>Percinae</taxon>
        <taxon>Perca</taxon>
    </lineage>
</organism>
<reference evidence="8 9" key="1">
    <citation type="submission" date="2019-06" db="EMBL/GenBank/DDBJ databases">
        <title>A chromosome-scale genome assembly of the European perch, Perca fluviatilis.</title>
        <authorList>
            <person name="Roques C."/>
            <person name="Zahm M."/>
            <person name="Cabau C."/>
            <person name="Klopp C."/>
            <person name="Bouchez O."/>
            <person name="Donnadieu C."/>
            <person name="Kuhl H."/>
            <person name="Gislard M."/>
            <person name="Guendouz S."/>
            <person name="Journot L."/>
            <person name="Haffray P."/>
            <person name="Bestin A."/>
            <person name="Morvezen R."/>
            <person name="Feron R."/>
            <person name="Wen M."/>
            <person name="Jouanno E."/>
            <person name="Herpin A."/>
            <person name="Schartl M."/>
            <person name="Postlethwait J."/>
            <person name="Schaerlinger B."/>
            <person name="Chardard D."/>
            <person name="Lecocq T."/>
            <person name="Poncet C."/>
            <person name="Jaffrelo L."/>
            <person name="Lampietro C."/>
            <person name="Guiguen Y."/>
        </authorList>
    </citation>
    <scope>NUCLEOTIDE SEQUENCE [LARGE SCALE GENOMIC DNA]</scope>
    <source>
        <tissue evidence="8">Blood</tissue>
    </source>
</reference>
<evidence type="ECO:0000256" key="3">
    <source>
        <dbReference type="ARBA" id="ARBA00022473"/>
    </source>
</evidence>
<comment type="caution">
    <text evidence="8">The sequence shown here is derived from an EMBL/GenBank/DDBJ whole genome shotgun (WGS) entry which is preliminary data.</text>
</comment>
<keyword evidence="6" id="KW-0175">Coiled coil</keyword>
<dbReference type="GO" id="GO:0005737">
    <property type="term" value="C:cytoplasm"/>
    <property type="evidence" value="ECO:0007669"/>
    <property type="project" value="UniProtKB-SubCell"/>
</dbReference>
<keyword evidence="3" id="KW-0217">Developmental protein</keyword>
<protein>
    <submittedName>
        <fullName evidence="8">Uncharacterized protein</fullName>
    </submittedName>
</protein>
<dbReference type="GO" id="GO:2000095">
    <property type="term" value="P:regulation of Wnt signaling pathway, planar cell polarity pathway"/>
    <property type="evidence" value="ECO:0007669"/>
    <property type="project" value="TreeGrafter"/>
</dbReference>
<gene>
    <name evidence="8" type="ORF">PFLUV_G00237990</name>
</gene>
<evidence type="ECO:0000256" key="1">
    <source>
        <dbReference type="ARBA" id="ARBA00004496"/>
    </source>
</evidence>
<dbReference type="GO" id="GO:0046329">
    <property type="term" value="P:negative regulation of JNK cascade"/>
    <property type="evidence" value="ECO:0007669"/>
    <property type="project" value="TreeGrafter"/>
</dbReference>
<evidence type="ECO:0000256" key="5">
    <source>
        <dbReference type="ARBA" id="ARBA00022687"/>
    </source>
</evidence>
<comment type="subcellular location">
    <subcellularLocation>
        <location evidence="1">Cytoplasm</location>
    </subcellularLocation>
</comment>
<evidence type="ECO:0000256" key="4">
    <source>
        <dbReference type="ARBA" id="ARBA00022490"/>
    </source>
</evidence>
<evidence type="ECO:0000256" key="6">
    <source>
        <dbReference type="ARBA" id="ARBA00023054"/>
    </source>
</evidence>
<dbReference type="GO" id="GO:0090090">
    <property type="term" value="P:negative regulation of canonical Wnt signaling pathway"/>
    <property type="evidence" value="ECO:0007669"/>
    <property type="project" value="TreeGrafter"/>
</dbReference>
<keyword evidence="4" id="KW-0963">Cytoplasm</keyword>
<dbReference type="Proteomes" id="UP000465112">
    <property type="component" value="Chromosome 20"/>
</dbReference>
<dbReference type="Pfam" id="PF15268">
    <property type="entry name" value="Dapper"/>
    <property type="match status" value="2"/>
</dbReference>
<dbReference type="InterPro" id="IPR024843">
    <property type="entry name" value="Dapper"/>
</dbReference>
<proteinExistence type="inferred from homology"/>
<evidence type="ECO:0000256" key="7">
    <source>
        <dbReference type="SAM" id="MobiDB-lite"/>
    </source>
</evidence>
<dbReference type="AlphaFoldDB" id="A0A6A5EH22"/>
<dbReference type="EMBL" id="VHII01000020">
    <property type="protein sequence ID" value="KAF1375283.1"/>
    <property type="molecule type" value="Genomic_DNA"/>
</dbReference>
<evidence type="ECO:0000313" key="8">
    <source>
        <dbReference type="EMBL" id="KAF1375283.1"/>
    </source>
</evidence>
<comment type="similarity">
    <text evidence="2">Belongs to the dapper family.</text>
</comment>
<evidence type="ECO:0000313" key="9">
    <source>
        <dbReference type="Proteomes" id="UP000465112"/>
    </source>
</evidence>
<evidence type="ECO:0000256" key="2">
    <source>
        <dbReference type="ARBA" id="ARBA00010807"/>
    </source>
</evidence>
<feature type="non-terminal residue" evidence="8">
    <location>
        <position position="278"/>
    </location>
</feature>
<dbReference type="PANTHER" id="PTHR15919:SF12">
    <property type="entry name" value="DAPPER HOMOLOG 1"/>
    <property type="match status" value="1"/>
</dbReference>
<accession>A0A6A5EH22</accession>
<name>A0A6A5EH22_PERFL</name>
<feature type="region of interest" description="Disordered" evidence="7">
    <location>
        <begin position="243"/>
        <end position="278"/>
    </location>
</feature>
<dbReference type="GO" id="GO:0016055">
    <property type="term" value="P:Wnt signaling pathway"/>
    <property type="evidence" value="ECO:0007669"/>
    <property type="project" value="UniProtKB-KW"/>
</dbReference>
<keyword evidence="9" id="KW-1185">Reference proteome</keyword>
<sequence>MPLSAPCRRDRTAAAASDADAVERQRSVRERVEAAVSGLAELDYLRQRQEGLVRAALPRCREAQRNSEEKLLEENILLLRKQLNCLRRRDAGLISQLQDLDRQISDLRLDTEASHDPLETDSRPSSGFYELSDWASGSLSNSSNSVFSECFCSMAEADGRLLSADDLAGCLESNGLVGGLCDDSRPGGTVRRSLSAPHPSSLDAAVSWDSQSKFHYDLLARNGCDVYRYPSPLHAVAAQSPPLHATATQSPPLHATAAQSPALHAAATQSPPLHATAR</sequence>
<keyword evidence="5" id="KW-0879">Wnt signaling pathway</keyword>
<dbReference type="PANTHER" id="PTHR15919">
    <property type="entry name" value="DAPPER-RELATED"/>
    <property type="match status" value="1"/>
</dbReference>